<feature type="region of interest" description="Disordered" evidence="5">
    <location>
        <begin position="728"/>
        <end position="872"/>
    </location>
</feature>
<dbReference type="GO" id="GO:0140662">
    <property type="term" value="F:ATP-dependent protein folding chaperone"/>
    <property type="evidence" value="ECO:0007669"/>
    <property type="project" value="InterPro"/>
</dbReference>
<keyword evidence="3" id="KW-0143">Chaperone</keyword>
<feature type="compositionally biased region" description="Basic and acidic residues" evidence="5">
    <location>
        <begin position="501"/>
        <end position="520"/>
    </location>
</feature>
<keyword evidence="1" id="KW-0547">Nucleotide-binding</keyword>
<evidence type="ECO:0000313" key="6">
    <source>
        <dbReference type="EMBL" id="TBU03709.1"/>
    </source>
</evidence>
<dbReference type="Gene3D" id="3.30.420.40">
    <property type="match status" value="1"/>
</dbReference>
<dbReference type="GO" id="GO:0005524">
    <property type="term" value="F:ATP binding"/>
    <property type="evidence" value="ECO:0007669"/>
    <property type="project" value="UniProtKB-KW"/>
</dbReference>
<dbReference type="PANTHER" id="PTHR45639">
    <property type="entry name" value="HSC70CB, ISOFORM G-RELATED"/>
    <property type="match status" value="1"/>
</dbReference>
<sequence>MENIGIDIGTFKTVISSSHEKGRIIYDELSKRSFPTAIQLTSPKRRFGNLVIQSRIKINKLFTTDLTDQHNLTHTNMFLQYCRRLIAHTTPTTNITLSIPYTFTDIHKRTILSLFSHPTSTVTFIQDTTATALASLLKIEKKSKFLNIIDLGYSKTTSSSFTLTSSLTPTYLSGIPIASKDIDKATLSYLSIKYPSIINHTHRIDIDYMKTLLNSTPTVQMCIELPETSQNIEISQQEYEEANKEVLLNLEEFFFNYQQHIIKTSNSLEDDEDIEGGVNNNGSKLEGVNNNGSKQQGVNDTTNEQQGVNNTNDTTNEQDPVNNTTNEQDPLINNNNPSIIVVGGNSNNYLIRKILTKYFKVSFNLNADESVSNGSAFSTFFYSPFSLSKVTYKDILYNTIFIDNQVLFKSGTLIPSPPLKVTYKKKNNFSVFLKDNNDKIGSVSVFLKEDKTVEVSLFIGLDRNGIVRVEKVEINNKEIDESKGSVCGGVCENVCENVEGENTRDNNTKDNTKDNTNDKDDGSIINSYKFEVSGLNQDYIKIALEEELKCRKKEEEYEIIGNMRNGLEMGIKKLLQRIEVLGVEGEGRGMVGVVEEIKEDLGFMELSGSVEEENKLNEEIRIKLKNVDNLLRGIEEEKYKKINEILMEAEGVVREAESVKGDVGLGLVLYKLKGGCFRMRKVLSEFENIDVLFGETVDCRIEKEVREMIGKVRSEIIRRKEEIERERIEREKEEREKKEKKDSESVKNAERKEEKSDKQKMEEEGRKNCERKEEKGDKQKMEEEGRKDGERKEEKGDKQNIEEEERDQPKTEVENMEGETECVIVEEVIEEVTVEEQDVNDNKEGIENKTFNDNNFIKEDQRKDKKVKEGEE</sequence>
<feature type="coiled-coil region" evidence="4">
    <location>
        <begin position="610"/>
        <end position="637"/>
    </location>
</feature>
<comment type="caution">
    <text evidence="6">The sequence shown here is derived from an EMBL/GenBank/DDBJ whole genome shotgun (WGS) entry which is preliminary data.</text>
</comment>
<keyword evidence="7" id="KW-1185">Reference proteome</keyword>
<evidence type="ECO:0000313" key="7">
    <source>
        <dbReference type="Proteomes" id="UP000291404"/>
    </source>
</evidence>
<evidence type="ECO:0000256" key="4">
    <source>
        <dbReference type="SAM" id="Coils"/>
    </source>
</evidence>
<evidence type="ECO:0000256" key="2">
    <source>
        <dbReference type="ARBA" id="ARBA00022840"/>
    </source>
</evidence>
<dbReference type="GO" id="GO:0034663">
    <property type="term" value="C:endoplasmic reticulum chaperone complex"/>
    <property type="evidence" value="ECO:0007669"/>
    <property type="project" value="TreeGrafter"/>
</dbReference>
<feature type="compositionally biased region" description="Polar residues" evidence="5">
    <location>
        <begin position="278"/>
        <end position="334"/>
    </location>
</feature>
<keyword evidence="2" id="KW-0067">ATP-binding</keyword>
<dbReference type="InterPro" id="IPR013126">
    <property type="entry name" value="Hsp_70_fam"/>
</dbReference>
<evidence type="ECO:0000256" key="5">
    <source>
        <dbReference type="SAM" id="MobiDB-lite"/>
    </source>
</evidence>
<dbReference type="InterPro" id="IPR043129">
    <property type="entry name" value="ATPase_NBD"/>
</dbReference>
<name>A0A4Q9L7N1_9MICR</name>
<feature type="region of interest" description="Disordered" evidence="5">
    <location>
        <begin position="500"/>
        <end position="520"/>
    </location>
</feature>
<evidence type="ECO:0000256" key="3">
    <source>
        <dbReference type="ARBA" id="ARBA00023186"/>
    </source>
</evidence>
<dbReference type="Proteomes" id="UP000291404">
    <property type="component" value="Unassembled WGS sequence"/>
</dbReference>
<feature type="compositionally biased region" description="Basic and acidic residues" evidence="5">
    <location>
        <begin position="728"/>
        <end position="813"/>
    </location>
</feature>
<keyword evidence="4" id="KW-0175">Coiled coil</keyword>
<dbReference type="STRING" id="148818.A0A4Q9L7N1"/>
<protein>
    <recommendedName>
        <fullName evidence="8">Actin-like protein</fullName>
    </recommendedName>
</protein>
<dbReference type="GO" id="GO:0030968">
    <property type="term" value="P:endoplasmic reticulum unfolded protein response"/>
    <property type="evidence" value="ECO:0007669"/>
    <property type="project" value="TreeGrafter"/>
</dbReference>
<dbReference type="VEuPathDB" id="MicrosporidiaDB:CWI39_0114p0030"/>
<dbReference type="PANTHER" id="PTHR45639:SF3">
    <property type="entry name" value="HYPOXIA UP-REGULATED PROTEIN 1"/>
    <property type="match status" value="1"/>
</dbReference>
<dbReference type="EMBL" id="PITI01000876">
    <property type="protein sequence ID" value="TBU03709.1"/>
    <property type="molecule type" value="Genomic_DNA"/>
</dbReference>
<dbReference type="SUPFAM" id="SSF53067">
    <property type="entry name" value="Actin-like ATPase domain"/>
    <property type="match status" value="2"/>
</dbReference>
<gene>
    <name evidence="6" type="ORF">CWI36_0876p0020</name>
</gene>
<dbReference type="AlphaFoldDB" id="A0A4Q9L7N1"/>
<dbReference type="VEuPathDB" id="MicrosporidiaDB:CWI36_0876p0020"/>
<feature type="compositionally biased region" description="Acidic residues" evidence="5">
    <location>
        <begin position="827"/>
        <end position="839"/>
    </location>
</feature>
<evidence type="ECO:0008006" key="8">
    <source>
        <dbReference type="Google" id="ProtNLM"/>
    </source>
</evidence>
<organism evidence="6 7">
    <name type="scientific">Hamiltosporidium magnivora</name>
    <dbReference type="NCBI Taxonomy" id="148818"/>
    <lineage>
        <taxon>Eukaryota</taxon>
        <taxon>Fungi</taxon>
        <taxon>Fungi incertae sedis</taxon>
        <taxon>Microsporidia</taxon>
        <taxon>Dubosqiidae</taxon>
        <taxon>Hamiltosporidium</taxon>
    </lineage>
</organism>
<proteinExistence type="predicted"/>
<accession>A0A4Q9L7N1</accession>
<reference evidence="6 7" key="1">
    <citation type="submission" date="2017-12" db="EMBL/GenBank/DDBJ databases">
        <authorList>
            <person name="Pombert J.-F."/>
            <person name="Haag K.L."/>
            <person name="Ebert D."/>
        </authorList>
    </citation>
    <scope>NUCLEOTIDE SEQUENCE [LARGE SCALE GENOMIC DNA]</scope>
    <source>
        <strain evidence="6">BE-OM-2</strain>
    </source>
</reference>
<feature type="region of interest" description="Disordered" evidence="5">
    <location>
        <begin position="268"/>
        <end position="334"/>
    </location>
</feature>
<evidence type="ECO:0000256" key="1">
    <source>
        <dbReference type="ARBA" id="ARBA00022741"/>
    </source>
</evidence>
<feature type="compositionally biased region" description="Basic and acidic residues" evidence="5">
    <location>
        <begin position="856"/>
        <end position="872"/>
    </location>
</feature>